<keyword evidence="2" id="KW-1185">Reference proteome</keyword>
<dbReference type="OrthoDB" id="5318045at2"/>
<reference evidence="1 2" key="1">
    <citation type="submission" date="2018-04" db="EMBL/GenBank/DDBJ databases">
        <title>Novel actinobacteria from marine sediment.</title>
        <authorList>
            <person name="Ng Z.Y."/>
            <person name="Tan G.Y.A."/>
        </authorList>
    </citation>
    <scope>NUCLEOTIDE SEQUENCE [LARGE SCALE GENOMIC DNA]</scope>
    <source>
        <strain evidence="1 2">TPS81</strain>
    </source>
</reference>
<dbReference type="Proteomes" id="UP000253318">
    <property type="component" value="Unassembled WGS sequence"/>
</dbReference>
<dbReference type="EMBL" id="QEIN01000109">
    <property type="protein sequence ID" value="RCV57651.1"/>
    <property type="molecule type" value="Genomic_DNA"/>
</dbReference>
<organism evidence="1 2">
    <name type="scientific">Marinitenerispora sediminis</name>
    <dbReference type="NCBI Taxonomy" id="1931232"/>
    <lineage>
        <taxon>Bacteria</taxon>
        <taxon>Bacillati</taxon>
        <taxon>Actinomycetota</taxon>
        <taxon>Actinomycetes</taxon>
        <taxon>Streptosporangiales</taxon>
        <taxon>Nocardiopsidaceae</taxon>
        <taxon>Marinitenerispora</taxon>
    </lineage>
</organism>
<protein>
    <submittedName>
        <fullName evidence="1">Uncharacterized protein</fullName>
    </submittedName>
</protein>
<comment type="caution">
    <text evidence="1">The sequence shown here is derived from an EMBL/GenBank/DDBJ whole genome shotgun (WGS) entry which is preliminary data.</text>
</comment>
<proteinExistence type="predicted"/>
<sequence>MDDADAMATIMKMLRIPDGPPPAAVLPAPVPRSDAMLAYVTVTRAMDHLNHSGLAWIHHRTQPSRGRR</sequence>
<name>A0A368T3T8_9ACTN</name>
<dbReference type="RefSeq" id="WP_114399218.1">
    <property type="nucleotide sequence ID" value="NZ_QEIM01000114.1"/>
</dbReference>
<dbReference type="AlphaFoldDB" id="A0A368T3T8"/>
<accession>A0A368T3T8</accession>
<gene>
    <name evidence="1" type="ORF">DEF24_14845</name>
</gene>
<evidence type="ECO:0000313" key="2">
    <source>
        <dbReference type="Proteomes" id="UP000253318"/>
    </source>
</evidence>
<evidence type="ECO:0000313" key="1">
    <source>
        <dbReference type="EMBL" id="RCV57651.1"/>
    </source>
</evidence>